<protein>
    <submittedName>
        <fullName evidence="1">Uncharacterized protein</fullName>
    </submittedName>
</protein>
<dbReference type="KEGG" id="gbe:GbCGDNIH1_1053"/>
<dbReference type="EMBL" id="CP000394">
    <property type="protein sequence ID" value="ABI61951.1"/>
    <property type="molecule type" value="Genomic_DNA"/>
</dbReference>
<organism evidence="1 2">
    <name type="scientific">Granulibacter bethesdensis (strain ATCC BAA-1260 / CGDNIH1)</name>
    <dbReference type="NCBI Taxonomy" id="391165"/>
    <lineage>
        <taxon>Bacteria</taxon>
        <taxon>Pseudomonadati</taxon>
        <taxon>Pseudomonadota</taxon>
        <taxon>Alphaproteobacteria</taxon>
        <taxon>Acetobacterales</taxon>
        <taxon>Acetobacteraceae</taxon>
        <taxon>Granulibacter</taxon>
    </lineage>
</organism>
<name>Q0BTA1_GRABC</name>
<accession>Q0BTA1</accession>
<sequence length="90" mass="9691">MIQDAVFRDANLLCKSEDASKARVASAHQGYDGNPVGARPARLERLAIRGHSQAPAIHGFREATGFPDTGSIPRTPAPSRRAFVYGKISM</sequence>
<dbReference type="Proteomes" id="UP000001963">
    <property type="component" value="Chromosome"/>
</dbReference>
<dbReference type="AlphaFoldDB" id="Q0BTA1"/>
<gene>
    <name evidence="1" type="ordered locus">GbCGDNIH1_1053</name>
</gene>
<evidence type="ECO:0000313" key="1">
    <source>
        <dbReference type="EMBL" id="ABI61951.1"/>
    </source>
</evidence>
<proteinExistence type="predicted"/>
<evidence type="ECO:0000313" key="2">
    <source>
        <dbReference type="Proteomes" id="UP000001963"/>
    </source>
</evidence>
<reference evidence="1 2" key="1">
    <citation type="journal article" date="2007" name="J. Bacteriol.">
        <title>Genome sequence analysis of the emerging human pathogenic acetic acid bacterium Granulibacter bethesdensis.</title>
        <authorList>
            <person name="Greenberg D.E."/>
            <person name="Porcella S.F."/>
            <person name="Zelazny A.M."/>
            <person name="Virtaneva K."/>
            <person name="Sturdevant D.E."/>
            <person name="Kupko J.J.III."/>
            <person name="Barbian K.D."/>
            <person name="Babar A."/>
            <person name="Dorward D.W."/>
            <person name="Holland S.M."/>
        </authorList>
    </citation>
    <scope>NUCLEOTIDE SEQUENCE [LARGE SCALE GENOMIC DNA]</scope>
    <source>
        <strain evidence="2">ATCC BAA-1260 / CGDNIH1</strain>
    </source>
</reference>
<dbReference type="HOGENOM" id="CLU_2436664_0_0_5"/>
<keyword evidence="2" id="KW-1185">Reference proteome</keyword>